<feature type="compositionally biased region" description="Basic and acidic residues" evidence="1">
    <location>
        <begin position="548"/>
        <end position="558"/>
    </location>
</feature>
<dbReference type="SMART" id="SM00262">
    <property type="entry name" value="GEL"/>
    <property type="match status" value="2"/>
</dbReference>
<dbReference type="Pfam" id="PF25480">
    <property type="entry name" value="DUF7904"/>
    <property type="match status" value="1"/>
</dbReference>
<dbReference type="Gene3D" id="3.40.20.10">
    <property type="entry name" value="Severin"/>
    <property type="match status" value="3"/>
</dbReference>
<feature type="region of interest" description="Disordered" evidence="1">
    <location>
        <begin position="779"/>
        <end position="1347"/>
    </location>
</feature>
<dbReference type="GO" id="GO:0008154">
    <property type="term" value="P:actin polymerization or depolymerization"/>
    <property type="evidence" value="ECO:0007669"/>
    <property type="project" value="TreeGrafter"/>
</dbReference>
<dbReference type="GO" id="GO:0015629">
    <property type="term" value="C:actin cytoskeleton"/>
    <property type="evidence" value="ECO:0007669"/>
    <property type="project" value="TreeGrafter"/>
</dbReference>
<dbReference type="GO" id="GO:0005737">
    <property type="term" value="C:cytoplasm"/>
    <property type="evidence" value="ECO:0007669"/>
    <property type="project" value="TreeGrafter"/>
</dbReference>
<feature type="compositionally biased region" description="Low complexity" evidence="1">
    <location>
        <begin position="99"/>
        <end position="126"/>
    </location>
</feature>
<dbReference type="InterPro" id="IPR057226">
    <property type="entry name" value="DUF7904"/>
</dbReference>
<keyword evidence="5" id="KW-1185">Reference proteome</keyword>
<dbReference type="PANTHER" id="PTHR11977:SF133">
    <property type="entry name" value="DUF4045 DOMAIN-CONTAINING PROTEIN"/>
    <property type="match status" value="1"/>
</dbReference>
<feature type="compositionally biased region" description="Polar residues" evidence="1">
    <location>
        <begin position="311"/>
        <end position="329"/>
    </location>
</feature>
<feature type="compositionally biased region" description="Low complexity" evidence="1">
    <location>
        <begin position="1081"/>
        <end position="1098"/>
    </location>
</feature>
<feature type="compositionally biased region" description="Basic and acidic residues" evidence="1">
    <location>
        <begin position="40"/>
        <end position="52"/>
    </location>
</feature>
<sequence length="1786" mass="191455">MSNPEEVDQFMQRMRTMSDQKDRQDDERVKKLEEEIIQGRSERLARRAERARSLSPDKPTTPQPAELSSQTGSPAQVLDDEEPKKPAPSAAALGRSGTLSWQRRPQSSSSPRRPLSLASPPLLSPEHSPEAEPSRDQIAQSLAAKDPSWFKQTADRGIGSRAYRKDQDDGADAGSVSAKRQLPGMSPEPAAEPAAEPVATSPPAESGGHSTGSKRGSAMLNRLSATSTPAGDDAALRAKSPLPVLESQKFAPPSEAGSSVDGGDRTSMRGLAMSPTQGRMSPERERPASPTKGMGGFVQSAILKRSDSVSKRWSAQTPPTVSRRGSTYGTVPKAEVRPSTLSRDNSEPSSRPASSAHKGLSITTKDAGEGAPKPEFAKPAPSRHSRSKSVASTFSNSERQQDEAAQHSPASPHKRWSPTKSSWLESALSKPPESPKIKKAPTQQPAWMSELSRIKQQRGSVDFTKGSPFQSPTQSPRNELPPSGRKSPIKDVQLKPIGLRRPESPKKELPEPEKATKPAQTSPKPKPAISPKPAVIDEPEPSPAEESTVPKDDADPPKVEPAAASANPPAATDPLPKDPTPSSPAKPKSDATPKNDFRANLKSRGTISDGSKGNEVSELQSVFGKLKRTETKNYVAPDTLKDNILRGKSGLAITGGPKPTVRKDEFRQSLISQKSAMLAKAQEAGSAAHKRADSSSKPTPTPEALSIRKNLGRSESISKVPPPKEKEKEATPEALARIQALRASKSAAVDKPAQPAEPIALKEPVVSNKLAGRFNPALAGLLARGPPPMATDSGASGGGGDDSAPGSITEEKPKPGPELTHMTKGRARGPKRRTPAASKQTATEEEKPSEETPEKMVEEKVTTPDELEKAEHVLPTAALHSFKANNAPEEPPRNRTPSGDSLKAKPVTPAKSPDLPKKLENSSSPELPKKPTPFELARRISSEAAAKKSPVPTPTASPNPSPSPSPPIVKKSPVPTPAESPKHSPSSSPPLVKKSPVTTPAEISKPSPSPSPPLVKKSPVPAPAEISKPSPSPSPPLVKKSPVPAPAEISKPSPSPSPLLLKKSPVPTPAEISKPSPSPSPLLLRKSPVPAPAEISKPSPSPSPPLAKKSPVPTPAESPKASPSPPLVTKSPVETPERSPSLGPWFGQITPLKVSKPLPTPNESESKALQESKPLPTPPAKPERKVFRESKPLPTPPTKSEQETFPPNGDFSPSKDESSSEISVFSVKDRTASWGRQPSTSPSSPKSPIKLPTRADEQAAMEDAGLVRTPPPAETVQSKPQAPKGKPFGLSLGGLNLGGLASKSRDSTPPKPLSAKLPPNSPPMSNDRPLSEPLKASPAPDKPQGVFDEFFDEKPITTGQLSENIDTLHILQHPPFDFGPAGKIRTLRKTLQEVTGDGKLLPVPAQVEHILYADSMYLCAHAFTDSKGANATEVYLWSGQGVPEPTVEDVQIFARNFAKQNQGKLVHMRQGKETPNFFEALGGIVLTKRARPSSKEMMLCGRRHLGHIAFDEVEFSPKSLCSGYPYIISTDSGKVYIWKGRGCSQEELAASRLMGMDLNPTGDFVEIAEGYEMQDFLNVFPASLIPMKGPVIPRSADHWRYKATSDRYRSRLFKVEQHQNSGWGSSLQVSSYLPAMLRRPSWGNANAKDKAEQLAQAPASPAMTTKVVEVMPFCQRDLEPEYIYVLDAFFETYIIVGALSRTQNHAFATALMFAQEYTMLAVSEEDRPFMPISTIVLEGTPRDMKQVFRFWDDAMIPAAGLIRGKLGRGKSLRIVGLEKAIEATRQ</sequence>
<feature type="compositionally biased region" description="Polar residues" evidence="1">
    <location>
        <begin position="388"/>
        <end position="398"/>
    </location>
</feature>
<dbReference type="Pfam" id="PF13254">
    <property type="entry name" value="DUF4045"/>
    <property type="match status" value="2"/>
</dbReference>
<dbReference type="InterPro" id="IPR025118">
    <property type="entry name" value="DUF4045"/>
</dbReference>
<dbReference type="InterPro" id="IPR029006">
    <property type="entry name" value="ADF-H/Gelsolin-like_dom_sf"/>
</dbReference>
<accession>A0A6A6S3J3</accession>
<feature type="domain" description="DUF7904" evidence="3">
    <location>
        <begin position="1391"/>
        <end position="1489"/>
    </location>
</feature>
<reference evidence="4" key="1">
    <citation type="journal article" date="2020" name="Stud. Mycol.">
        <title>101 Dothideomycetes genomes: a test case for predicting lifestyles and emergence of pathogens.</title>
        <authorList>
            <person name="Haridas S."/>
            <person name="Albert R."/>
            <person name="Binder M."/>
            <person name="Bloem J."/>
            <person name="Labutti K."/>
            <person name="Salamov A."/>
            <person name="Andreopoulos B."/>
            <person name="Baker S."/>
            <person name="Barry K."/>
            <person name="Bills G."/>
            <person name="Bluhm B."/>
            <person name="Cannon C."/>
            <person name="Castanera R."/>
            <person name="Culley D."/>
            <person name="Daum C."/>
            <person name="Ezra D."/>
            <person name="Gonzalez J."/>
            <person name="Henrissat B."/>
            <person name="Kuo A."/>
            <person name="Liang C."/>
            <person name="Lipzen A."/>
            <person name="Lutzoni F."/>
            <person name="Magnuson J."/>
            <person name="Mondo S."/>
            <person name="Nolan M."/>
            <person name="Ohm R."/>
            <person name="Pangilinan J."/>
            <person name="Park H.-J."/>
            <person name="Ramirez L."/>
            <person name="Alfaro M."/>
            <person name="Sun H."/>
            <person name="Tritt A."/>
            <person name="Yoshinaga Y."/>
            <person name="Zwiers L.-H."/>
            <person name="Turgeon B."/>
            <person name="Goodwin S."/>
            <person name="Spatafora J."/>
            <person name="Crous P."/>
            <person name="Grigoriev I."/>
        </authorList>
    </citation>
    <scope>NUCLEOTIDE SEQUENCE</scope>
    <source>
        <strain evidence="4">CBS 473.64</strain>
    </source>
</reference>
<dbReference type="SUPFAM" id="SSF55753">
    <property type="entry name" value="Actin depolymerizing proteins"/>
    <property type="match status" value="3"/>
</dbReference>
<proteinExistence type="predicted"/>
<evidence type="ECO:0000313" key="4">
    <source>
        <dbReference type="EMBL" id="KAF2641877.1"/>
    </source>
</evidence>
<feature type="compositionally biased region" description="Polar residues" evidence="1">
    <location>
        <begin position="467"/>
        <end position="477"/>
    </location>
</feature>
<feature type="compositionally biased region" description="Low complexity" evidence="1">
    <location>
        <begin position="1014"/>
        <end position="1029"/>
    </location>
</feature>
<feature type="region of interest" description="Disordered" evidence="1">
    <location>
        <begin position="1"/>
        <end position="616"/>
    </location>
</feature>
<dbReference type="PRINTS" id="PR01217">
    <property type="entry name" value="PRICHEXTENSN"/>
</dbReference>
<feature type="compositionally biased region" description="Pro residues" evidence="1">
    <location>
        <begin position="951"/>
        <end position="967"/>
    </location>
</feature>
<feature type="domain" description="DUF4045" evidence="2">
    <location>
        <begin position="80"/>
        <end position="677"/>
    </location>
</feature>
<dbReference type="EMBL" id="MU006782">
    <property type="protein sequence ID" value="KAF2641877.1"/>
    <property type="molecule type" value="Genomic_DNA"/>
</dbReference>
<feature type="compositionally biased region" description="Low complexity" evidence="1">
    <location>
        <begin position="1238"/>
        <end position="1252"/>
    </location>
</feature>
<dbReference type="InterPro" id="IPR007122">
    <property type="entry name" value="Villin/Gelsolin"/>
</dbReference>
<evidence type="ECO:0000256" key="1">
    <source>
        <dbReference type="SAM" id="MobiDB-lite"/>
    </source>
</evidence>
<name>A0A6A6S3J3_9PLEO</name>
<organism evidence="4 5">
    <name type="scientific">Massarina eburnea CBS 473.64</name>
    <dbReference type="NCBI Taxonomy" id="1395130"/>
    <lineage>
        <taxon>Eukaryota</taxon>
        <taxon>Fungi</taxon>
        <taxon>Dikarya</taxon>
        <taxon>Ascomycota</taxon>
        <taxon>Pezizomycotina</taxon>
        <taxon>Dothideomycetes</taxon>
        <taxon>Pleosporomycetidae</taxon>
        <taxon>Pleosporales</taxon>
        <taxon>Massarineae</taxon>
        <taxon>Massarinaceae</taxon>
        <taxon>Massarina</taxon>
    </lineage>
</organism>
<feature type="compositionally biased region" description="Basic and acidic residues" evidence="1">
    <location>
        <begin position="587"/>
        <end position="599"/>
    </location>
</feature>
<feature type="compositionally biased region" description="Low complexity" evidence="1">
    <location>
        <begin position="187"/>
        <end position="206"/>
    </location>
</feature>
<feature type="compositionally biased region" description="Basic and acidic residues" evidence="1">
    <location>
        <begin position="16"/>
        <end position="34"/>
    </location>
</feature>
<feature type="compositionally biased region" description="Low complexity" evidence="1">
    <location>
        <begin position="1037"/>
        <end position="1065"/>
    </location>
</feature>
<feature type="compositionally biased region" description="Basic residues" evidence="1">
    <location>
        <begin position="823"/>
        <end position="834"/>
    </location>
</feature>
<dbReference type="OrthoDB" id="6375767at2759"/>
<protein>
    <submittedName>
        <fullName evidence="4">Uncharacterized protein</fullName>
    </submittedName>
</protein>
<dbReference type="GO" id="GO:0051015">
    <property type="term" value="F:actin filament binding"/>
    <property type="evidence" value="ECO:0007669"/>
    <property type="project" value="InterPro"/>
</dbReference>
<evidence type="ECO:0000259" key="3">
    <source>
        <dbReference type="Pfam" id="PF25480"/>
    </source>
</evidence>
<dbReference type="GO" id="GO:0005546">
    <property type="term" value="F:phosphatidylinositol-4,5-bisphosphate binding"/>
    <property type="evidence" value="ECO:0007669"/>
    <property type="project" value="TreeGrafter"/>
</dbReference>
<dbReference type="GO" id="GO:0051014">
    <property type="term" value="P:actin filament severing"/>
    <property type="evidence" value="ECO:0007669"/>
    <property type="project" value="TreeGrafter"/>
</dbReference>
<dbReference type="PANTHER" id="PTHR11977">
    <property type="entry name" value="VILLIN"/>
    <property type="match status" value="1"/>
</dbReference>
<evidence type="ECO:0000313" key="5">
    <source>
        <dbReference type="Proteomes" id="UP000799753"/>
    </source>
</evidence>
<feature type="compositionally biased region" description="Basic and acidic residues" evidence="1">
    <location>
        <begin position="842"/>
        <end position="872"/>
    </location>
</feature>
<dbReference type="Proteomes" id="UP000799753">
    <property type="component" value="Unassembled WGS sequence"/>
</dbReference>
<feature type="region of interest" description="Disordered" evidence="1">
    <location>
        <begin position="674"/>
        <end position="762"/>
    </location>
</feature>
<feature type="domain" description="DUF4045" evidence="2">
    <location>
        <begin position="5"/>
        <end position="71"/>
    </location>
</feature>
<gene>
    <name evidence="4" type="ORF">P280DRAFT_286912</name>
</gene>
<feature type="compositionally biased region" description="Basic and acidic residues" evidence="1">
    <location>
        <begin position="722"/>
        <end position="731"/>
    </location>
</feature>
<feature type="compositionally biased region" description="Basic and acidic residues" evidence="1">
    <location>
        <begin position="500"/>
        <end position="516"/>
    </location>
</feature>
<feature type="compositionally biased region" description="Polar residues" evidence="1">
    <location>
        <begin position="339"/>
        <end position="353"/>
    </location>
</feature>
<dbReference type="GO" id="GO:0051016">
    <property type="term" value="P:barbed-end actin filament capping"/>
    <property type="evidence" value="ECO:0007669"/>
    <property type="project" value="TreeGrafter"/>
</dbReference>
<feature type="compositionally biased region" description="Low complexity" evidence="1">
    <location>
        <begin position="968"/>
        <end position="996"/>
    </location>
</feature>
<feature type="compositionally biased region" description="Low complexity" evidence="1">
    <location>
        <begin position="561"/>
        <end position="570"/>
    </location>
</feature>
<feature type="compositionally biased region" description="Pro residues" evidence="1">
    <location>
        <begin position="1112"/>
        <end position="1126"/>
    </location>
</feature>
<feature type="compositionally biased region" description="Basic and acidic residues" evidence="1">
    <location>
        <begin position="1181"/>
        <end position="1191"/>
    </location>
</feature>
<evidence type="ECO:0000259" key="2">
    <source>
        <dbReference type="Pfam" id="PF13254"/>
    </source>
</evidence>